<dbReference type="GO" id="GO:0005737">
    <property type="term" value="C:cytoplasm"/>
    <property type="evidence" value="ECO:0007669"/>
    <property type="project" value="TreeGrafter"/>
</dbReference>
<sequence>VRRVTRSHQKPGPHDPPGPGRLPRHVLPRHYTLELHPDLDACTFTGTVAIDAEVVDACSRVLLNASELEVESATAVVGDLRYDLVTTLDEAAEHVVLTGVDLAPGPVRLELTFTGILNNRLRGFYRSTLVLDDT</sequence>
<feature type="non-terminal residue" evidence="3">
    <location>
        <position position="1"/>
    </location>
</feature>
<gene>
    <name evidence="3" type="ORF">METZ01_LOCUS514984</name>
</gene>
<evidence type="ECO:0000313" key="3">
    <source>
        <dbReference type="EMBL" id="SVE62130.1"/>
    </source>
</evidence>
<dbReference type="PANTHER" id="PTHR11533">
    <property type="entry name" value="PROTEASE M1 ZINC METALLOPROTEASE"/>
    <property type="match status" value="1"/>
</dbReference>
<dbReference type="GO" id="GO:0006508">
    <property type="term" value="P:proteolysis"/>
    <property type="evidence" value="ECO:0007669"/>
    <property type="project" value="TreeGrafter"/>
</dbReference>
<dbReference type="GO" id="GO:0016020">
    <property type="term" value="C:membrane"/>
    <property type="evidence" value="ECO:0007669"/>
    <property type="project" value="TreeGrafter"/>
</dbReference>
<evidence type="ECO:0000256" key="1">
    <source>
        <dbReference type="SAM" id="MobiDB-lite"/>
    </source>
</evidence>
<dbReference type="GO" id="GO:0042277">
    <property type="term" value="F:peptide binding"/>
    <property type="evidence" value="ECO:0007669"/>
    <property type="project" value="TreeGrafter"/>
</dbReference>
<dbReference type="GO" id="GO:0070006">
    <property type="term" value="F:metalloaminopeptidase activity"/>
    <property type="evidence" value="ECO:0007669"/>
    <property type="project" value="TreeGrafter"/>
</dbReference>
<protein>
    <recommendedName>
        <fullName evidence="2">Aminopeptidase N-like N-terminal domain-containing protein</fullName>
    </recommendedName>
</protein>
<dbReference type="GO" id="GO:0043171">
    <property type="term" value="P:peptide catabolic process"/>
    <property type="evidence" value="ECO:0007669"/>
    <property type="project" value="TreeGrafter"/>
</dbReference>
<feature type="non-terminal residue" evidence="3">
    <location>
        <position position="134"/>
    </location>
</feature>
<feature type="compositionally biased region" description="Basic residues" evidence="1">
    <location>
        <begin position="1"/>
        <end position="11"/>
    </location>
</feature>
<dbReference type="SUPFAM" id="SSF63737">
    <property type="entry name" value="Leukotriene A4 hydrolase N-terminal domain"/>
    <property type="match status" value="1"/>
</dbReference>
<dbReference type="EMBL" id="UINC01230133">
    <property type="protein sequence ID" value="SVE62130.1"/>
    <property type="molecule type" value="Genomic_DNA"/>
</dbReference>
<feature type="region of interest" description="Disordered" evidence="1">
    <location>
        <begin position="1"/>
        <end position="24"/>
    </location>
</feature>
<organism evidence="3">
    <name type="scientific">marine metagenome</name>
    <dbReference type="NCBI Taxonomy" id="408172"/>
    <lineage>
        <taxon>unclassified sequences</taxon>
        <taxon>metagenomes</taxon>
        <taxon>ecological metagenomes</taxon>
    </lineage>
</organism>
<dbReference type="PANTHER" id="PTHR11533:SF174">
    <property type="entry name" value="PUROMYCIN-SENSITIVE AMINOPEPTIDASE-RELATED"/>
    <property type="match status" value="1"/>
</dbReference>
<name>A0A383F0V0_9ZZZZ</name>
<accession>A0A383F0V0</accession>
<dbReference type="InterPro" id="IPR050344">
    <property type="entry name" value="Peptidase_M1_aminopeptidases"/>
</dbReference>
<reference evidence="3" key="1">
    <citation type="submission" date="2018-05" db="EMBL/GenBank/DDBJ databases">
        <authorList>
            <person name="Lanie J.A."/>
            <person name="Ng W.-L."/>
            <person name="Kazmierczak K.M."/>
            <person name="Andrzejewski T.M."/>
            <person name="Davidsen T.M."/>
            <person name="Wayne K.J."/>
            <person name="Tettelin H."/>
            <person name="Glass J.I."/>
            <person name="Rusch D."/>
            <person name="Podicherti R."/>
            <person name="Tsui H.-C.T."/>
            <person name="Winkler M.E."/>
        </authorList>
    </citation>
    <scope>NUCLEOTIDE SEQUENCE</scope>
</reference>
<dbReference type="Pfam" id="PF17900">
    <property type="entry name" value="Peptidase_M1_N"/>
    <property type="match status" value="1"/>
</dbReference>
<dbReference type="AlphaFoldDB" id="A0A383F0V0"/>
<evidence type="ECO:0000259" key="2">
    <source>
        <dbReference type="Pfam" id="PF17900"/>
    </source>
</evidence>
<dbReference type="InterPro" id="IPR042097">
    <property type="entry name" value="Aminopeptidase_N-like_N_sf"/>
</dbReference>
<dbReference type="Gene3D" id="2.60.40.1730">
    <property type="entry name" value="tricorn interacting facor f3 domain"/>
    <property type="match status" value="1"/>
</dbReference>
<dbReference type="InterPro" id="IPR045357">
    <property type="entry name" value="Aminopeptidase_N-like_N"/>
</dbReference>
<dbReference type="GO" id="GO:0005615">
    <property type="term" value="C:extracellular space"/>
    <property type="evidence" value="ECO:0007669"/>
    <property type="project" value="TreeGrafter"/>
</dbReference>
<proteinExistence type="predicted"/>
<feature type="domain" description="Aminopeptidase N-like N-terminal" evidence="2">
    <location>
        <begin position="28"/>
        <end position="128"/>
    </location>
</feature>
<dbReference type="GO" id="GO:0008270">
    <property type="term" value="F:zinc ion binding"/>
    <property type="evidence" value="ECO:0007669"/>
    <property type="project" value="TreeGrafter"/>
</dbReference>